<feature type="transmembrane region" description="Helical" evidence="5">
    <location>
        <begin position="244"/>
        <end position="265"/>
    </location>
</feature>
<dbReference type="GO" id="GO:0005262">
    <property type="term" value="F:calcium channel activity"/>
    <property type="evidence" value="ECO:0007669"/>
    <property type="project" value="TreeGrafter"/>
</dbReference>
<comment type="subcellular location">
    <subcellularLocation>
        <location evidence="1">Membrane</location>
        <topology evidence="1">Multi-pass membrane protein</topology>
    </subcellularLocation>
</comment>
<keyword evidence="2 5" id="KW-0812">Transmembrane</keyword>
<evidence type="ECO:0000259" key="6">
    <source>
        <dbReference type="Pfam" id="PF01699"/>
    </source>
</evidence>
<dbReference type="Proteomes" id="UP000269410">
    <property type="component" value="Unassembled WGS sequence"/>
</dbReference>
<dbReference type="GO" id="GO:0006874">
    <property type="term" value="P:intracellular calcium ion homeostasis"/>
    <property type="evidence" value="ECO:0007669"/>
    <property type="project" value="TreeGrafter"/>
</dbReference>
<organism evidence="7 8">
    <name type="scientific">Candidatus Dojkabacteria bacterium</name>
    <dbReference type="NCBI Taxonomy" id="2099670"/>
    <lineage>
        <taxon>Bacteria</taxon>
        <taxon>Candidatus Dojkabacteria</taxon>
    </lineage>
</organism>
<dbReference type="InterPro" id="IPR004837">
    <property type="entry name" value="NaCa_Exmemb"/>
</dbReference>
<feature type="transmembrane region" description="Helical" evidence="5">
    <location>
        <begin position="81"/>
        <end position="98"/>
    </location>
</feature>
<evidence type="ECO:0000256" key="2">
    <source>
        <dbReference type="ARBA" id="ARBA00022692"/>
    </source>
</evidence>
<dbReference type="InterPro" id="IPR044880">
    <property type="entry name" value="NCX_ion-bd_dom_sf"/>
</dbReference>
<feature type="domain" description="Sodium/calcium exchanger membrane region" evidence="6">
    <location>
        <begin position="11"/>
        <end position="146"/>
    </location>
</feature>
<dbReference type="InterPro" id="IPR004481">
    <property type="entry name" value="K/Na/Ca-exchanger"/>
</dbReference>
<protein>
    <recommendedName>
        <fullName evidence="6">Sodium/calcium exchanger membrane region domain-containing protein</fullName>
    </recommendedName>
</protein>
<feature type="transmembrane region" description="Helical" evidence="5">
    <location>
        <begin position="310"/>
        <end position="330"/>
    </location>
</feature>
<dbReference type="Gene3D" id="1.20.1420.30">
    <property type="entry name" value="NCX, central ion-binding region"/>
    <property type="match status" value="1"/>
</dbReference>
<gene>
    <name evidence="7" type="ORF">D6810_02175</name>
</gene>
<sequence>MDLKILEQSFYLFFGLLLLVKSAGYISETLITFANRFKLSEFFVGFVVLSWISSIPEFSIVLNSSTVVPELSVGNLLGAKLVLLSLLTGLSVVKFGNLKFNGRFSEKDMIVGLLIMGLMIFVSIDGSFAIWEGYLLIALYFIYIITLAIKFKVVPNHFHLTHINLHKVKSSDLKPVLIIIKILFGGLGAVLSSSIVVSSSINLGSSLGISQALIGLIVLALGTNLTEITVLLTSDVKSISERKLAFGNIIGSATINSMIFGILILAAGGINLSSKDYVSIVPTLVILSLCIMGFLRFAWSGRQVTKFEGFLLLGFYFSFFVSEVLINFLIGK</sequence>
<dbReference type="EMBL" id="RFKV01000071">
    <property type="protein sequence ID" value="RMD77045.1"/>
    <property type="molecule type" value="Genomic_DNA"/>
</dbReference>
<evidence type="ECO:0000256" key="5">
    <source>
        <dbReference type="SAM" id="Phobius"/>
    </source>
</evidence>
<comment type="caution">
    <text evidence="7">The sequence shown here is derived from an EMBL/GenBank/DDBJ whole genome shotgun (WGS) entry which is preliminary data.</text>
</comment>
<evidence type="ECO:0000313" key="7">
    <source>
        <dbReference type="EMBL" id="RMD77045.1"/>
    </source>
</evidence>
<dbReference type="PANTHER" id="PTHR10846:SF8">
    <property type="entry name" value="INNER MEMBRANE PROTEIN YRBG"/>
    <property type="match status" value="1"/>
</dbReference>
<dbReference type="PANTHER" id="PTHR10846">
    <property type="entry name" value="SODIUM/POTASSIUM/CALCIUM EXCHANGER"/>
    <property type="match status" value="1"/>
</dbReference>
<evidence type="ECO:0000256" key="4">
    <source>
        <dbReference type="ARBA" id="ARBA00023136"/>
    </source>
</evidence>
<evidence type="ECO:0000256" key="1">
    <source>
        <dbReference type="ARBA" id="ARBA00004141"/>
    </source>
</evidence>
<evidence type="ECO:0000256" key="3">
    <source>
        <dbReference type="ARBA" id="ARBA00022989"/>
    </source>
</evidence>
<name>A0A3M0Z263_9BACT</name>
<feature type="transmembrane region" description="Helical" evidence="5">
    <location>
        <begin position="110"/>
        <end position="131"/>
    </location>
</feature>
<keyword evidence="4 5" id="KW-0472">Membrane</keyword>
<evidence type="ECO:0000313" key="8">
    <source>
        <dbReference type="Proteomes" id="UP000269410"/>
    </source>
</evidence>
<feature type="domain" description="Sodium/calcium exchanger membrane region" evidence="6">
    <location>
        <begin position="182"/>
        <end position="321"/>
    </location>
</feature>
<feature type="transmembrane region" description="Helical" evidence="5">
    <location>
        <begin position="209"/>
        <end position="232"/>
    </location>
</feature>
<feature type="transmembrane region" description="Helical" evidence="5">
    <location>
        <begin position="42"/>
        <end position="61"/>
    </location>
</feature>
<proteinExistence type="predicted"/>
<dbReference type="GO" id="GO:0005886">
    <property type="term" value="C:plasma membrane"/>
    <property type="evidence" value="ECO:0007669"/>
    <property type="project" value="TreeGrafter"/>
</dbReference>
<feature type="transmembrane region" description="Helical" evidence="5">
    <location>
        <begin position="12"/>
        <end position="35"/>
    </location>
</feature>
<feature type="transmembrane region" description="Helical" evidence="5">
    <location>
        <begin position="277"/>
        <end position="298"/>
    </location>
</feature>
<dbReference type="GO" id="GO:0008273">
    <property type="term" value="F:calcium, potassium:sodium antiporter activity"/>
    <property type="evidence" value="ECO:0007669"/>
    <property type="project" value="TreeGrafter"/>
</dbReference>
<accession>A0A3M0Z263</accession>
<dbReference type="Pfam" id="PF01699">
    <property type="entry name" value="Na_Ca_ex"/>
    <property type="match status" value="2"/>
</dbReference>
<dbReference type="AlphaFoldDB" id="A0A3M0Z263"/>
<feature type="transmembrane region" description="Helical" evidence="5">
    <location>
        <begin position="176"/>
        <end position="197"/>
    </location>
</feature>
<keyword evidence="3 5" id="KW-1133">Transmembrane helix</keyword>
<reference evidence="7 8" key="1">
    <citation type="submission" date="2018-10" db="EMBL/GenBank/DDBJ databases">
        <title>Thermophilic Lithotrophy and Phototrophy in an Intertidal, Iron-rich, Geothermal Spring.</title>
        <authorList>
            <person name="Ward L.M."/>
            <person name="Idei A."/>
            <person name="Nakagawa M."/>
            <person name="Ueno Y."/>
            <person name="Fischer W."/>
            <person name="Mcglynn S.E."/>
        </authorList>
    </citation>
    <scope>NUCLEOTIDE SEQUENCE [LARGE SCALE GENOMIC DNA]</scope>
    <source>
        <strain evidence="7">J137</strain>
    </source>
</reference>
<feature type="transmembrane region" description="Helical" evidence="5">
    <location>
        <begin position="137"/>
        <end position="155"/>
    </location>
</feature>